<dbReference type="Proteomes" id="UP000092952">
    <property type="component" value="Chromosome"/>
</dbReference>
<evidence type="ECO:0000313" key="5">
    <source>
        <dbReference type="EMBL" id="ANX03251.1"/>
    </source>
</evidence>
<dbReference type="KEGG" id="gbi:PG2T_02960"/>
<protein>
    <recommendedName>
        <fullName evidence="7">UmuC domain-containing protein</fullName>
    </recommendedName>
</protein>
<gene>
    <name evidence="5" type="ORF">PG2T_02960</name>
</gene>
<organism evidence="5 6">
    <name type="scientific">Immundisolibacter cernigliae</name>
    <dbReference type="NCBI Taxonomy" id="1810504"/>
    <lineage>
        <taxon>Bacteria</taxon>
        <taxon>Pseudomonadati</taxon>
        <taxon>Pseudomonadota</taxon>
        <taxon>Gammaproteobacteria</taxon>
        <taxon>Immundisolibacterales</taxon>
        <taxon>Immundisolibacteraceae</taxon>
        <taxon>Immundisolibacter</taxon>
    </lineage>
</organism>
<feature type="domain" description="DNA polymerase Y-family little finger" evidence="4">
    <location>
        <begin position="245"/>
        <end position="345"/>
    </location>
</feature>
<dbReference type="InParanoid" id="A0A1B1YR69"/>
<evidence type="ECO:0000313" key="6">
    <source>
        <dbReference type="Proteomes" id="UP000092952"/>
    </source>
</evidence>
<keyword evidence="6" id="KW-1185">Reference proteome</keyword>
<dbReference type="STRING" id="1810504.PG2T_02960"/>
<dbReference type="InterPro" id="IPR001126">
    <property type="entry name" value="UmuC"/>
</dbReference>
<feature type="domain" description="UmuC" evidence="3">
    <location>
        <begin position="25"/>
        <end position="142"/>
    </location>
</feature>
<dbReference type="InterPro" id="IPR050356">
    <property type="entry name" value="SulA_CellDiv_inhibitor"/>
</dbReference>
<dbReference type="Pfam" id="PF11799">
    <property type="entry name" value="IMS_C"/>
    <property type="match status" value="1"/>
</dbReference>
<dbReference type="RefSeq" id="WP_068802757.1">
    <property type="nucleotide sequence ID" value="NZ_CP014671.1"/>
</dbReference>
<dbReference type="PANTHER" id="PTHR35369:SF2">
    <property type="entry name" value="BLR3025 PROTEIN"/>
    <property type="match status" value="1"/>
</dbReference>
<feature type="region of interest" description="Disordered" evidence="2">
    <location>
        <begin position="381"/>
        <end position="405"/>
    </location>
</feature>
<name>A0A1B1YR69_9GAMM</name>
<dbReference type="PANTHER" id="PTHR35369">
    <property type="entry name" value="BLR3025 PROTEIN-RELATED"/>
    <property type="match status" value="1"/>
</dbReference>
<dbReference type="AlphaFoldDB" id="A0A1B1YR69"/>
<reference evidence="6" key="1">
    <citation type="submission" date="2016-03" db="EMBL/GenBank/DDBJ databases">
        <title>Complete genome sequence of Solimmundus cernigliae, representing a novel lineage of polycyclic aromatic hydrocarbon degraders within the Gammaproteobacteria.</title>
        <authorList>
            <person name="Singleton D.R."/>
            <person name="Dickey A.N."/>
            <person name="Scholl E.H."/>
            <person name="Wright F.A."/>
            <person name="Aitken M.D."/>
        </authorList>
    </citation>
    <scope>NUCLEOTIDE SEQUENCE [LARGE SCALE GENOMIC DNA]</scope>
    <source>
        <strain evidence="6">TR3.2</strain>
    </source>
</reference>
<dbReference type="InterPro" id="IPR017961">
    <property type="entry name" value="DNA_pol_Y-fam_little_finger"/>
</dbReference>
<evidence type="ECO:0008006" key="7">
    <source>
        <dbReference type="Google" id="ProtNLM"/>
    </source>
</evidence>
<evidence type="ECO:0000256" key="1">
    <source>
        <dbReference type="ARBA" id="ARBA00022763"/>
    </source>
</evidence>
<dbReference type="OrthoDB" id="5298951at2"/>
<accession>A0A1B1YR69</accession>
<feature type="compositionally biased region" description="Low complexity" evidence="2">
    <location>
        <begin position="385"/>
        <end position="394"/>
    </location>
</feature>
<proteinExistence type="predicted"/>
<dbReference type="GO" id="GO:0003684">
    <property type="term" value="F:damaged DNA binding"/>
    <property type="evidence" value="ECO:0007669"/>
    <property type="project" value="InterPro"/>
</dbReference>
<dbReference type="InterPro" id="IPR043502">
    <property type="entry name" value="DNA/RNA_pol_sf"/>
</dbReference>
<keyword evidence="1" id="KW-0227">DNA damage</keyword>
<dbReference type="Pfam" id="PF00817">
    <property type="entry name" value="IMS"/>
    <property type="match status" value="1"/>
</dbReference>
<evidence type="ECO:0000259" key="4">
    <source>
        <dbReference type="Pfam" id="PF11799"/>
    </source>
</evidence>
<dbReference type="SUPFAM" id="SSF56672">
    <property type="entry name" value="DNA/RNA polymerases"/>
    <property type="match status" value="1"/>
</dbReference>
<dbReference type="EMBL" id="CP014671">
    <property type="protein sequence ID" value="ANX03251.1"/>
    <property type="molecule type" value="Genomic_DNA"/>
</dbReference>
<sequence length="469" mass="51027">MPWICALFPDLPLEALGQVLTLAPDRPAAVCEQTGRGRWLHGLNAEAARRGLHPGMALPAAVARVPELLALSRRPAAERAALNGLACWLYRFGTPVTVCPQRQAVWVQVGPSAHLFGGWSGLVGALLADLPAYRVQFGVAPTLGCSLLLARADGGLQQPVRETGDIAGAIGGLPLGLLPFEDPALRLLTGAGLRRIGEVLALPTDALGRRLGGTAMLALERLLGRAPEAWEAFVPAARYRRRFEFGDPVASTEALLFPLKMMLGEFAAYLRARDGAVQNFVLRLRGSRRRASAQPIGLMSPTRDPARLLRVVRERLERITLAHGILELRLEADRFEPAAALQDDLFGSSALLGQRLLELRERLAARLGSDAVRQIAVSPDRRPEAAMADAGPAAVPGSHHPPRPPWLLAQPQRLTPARLLGAPERIELGWWEGEAAARDYFMAQDRAGRLCWVYRDLHDGAFYLHGLWQ</sequence>
<dbReference type="CDD" id="cd03468">
    <property type="entry name" value="PolY_like"/>
    <property type="match status" value="1"/>
</dbReference>
<evidence type="ECO:0000256" key="2">
    <source>
        <dbReference type="SAM" id="MobiDB-lite"/>
    </source>
</evidence>
<evidence type="ECO:0000259" key="3">
    <source>
        <dbReference type="Pfam" id="PF00817"/>
    </source>
</evidence>
<dbReference type="GO" id="GO:0006281">
    <property type="term" value="P:DNA repair"/>
    <property type="evidence" value="ECO:0007669"/>
    <property type="project" value="InterPro"/>
</dbReference>